<keyword evidence="2" id="KW-0808">Transferase</keyword>
<evidence type="ECO:0000256" key="3">
    <source>
        <dbReference type="ARBA" id="ARBA00022741"/>
    </source>
</evidence>
<dbReference type="PROSITE" id="PS00627">
    <property type="entry name" value="GHMP_KINASES_ATP"/>
    <property type="match status" value="1"/>
</dbReference>
<dbReference type="InterPro" id="IPR036554">
    <property type="entry name" value="GHMP_kinase_C_sf"/>
</dbReference>
<dbReference type="GO" id="GO:0005524">
    <property type="term" value="F:ATP binding"/>
    <property type="evidence" value="ECO:0007669"/>
    <property type="project" value="UniProtKB-KW"/>
</dbReference>
<dbReference type="InterPro" id="IPR019539">
    <property type="entry name" value="GalKase_N"/>
</dbReference>
<gene>
    <name evidence="9" type="ORF">TDIB3V08_LOCUS9709</name>
</gene>
<keyword evidence="5" id="KW-0067">ATP-binding</keyword>
<dbReference type="InterPro" id="IPR013750">
    <property type="entry name" value="GHMP_kinase_C_dom"/>
</dbReference>
<dbReference type="Pfam" id="PF00288">
    <property type="entry name" value="GHMP_kinases_N"/>
    <property type="match status" value="1"/>
</dbReference>
<feature type="domain" description="Galactokinase N-terminal" evidence="8">
    <location>
        <begin position="31"/>
        <end position="78"/>
    </location>
</feature>
<comment type="similarity">
    <text evidence="1">Belongs to the GHMP kinase family. GalK subfamily.</text>
</comment>
<reference evidence="9" key="1">
    <citation type="submission" date="2020-11" db="EMBL/GenBank/DDBJ databases">
        <authorList>
            <person name="Tran Van P."/>
        </authorList>
    </citation>
    <scope>NUCLEOTIDE SEQUENCE</scope>
</reference>
<dbReference type="InterPro" id="IPR014721">
    <property type="entry name" value="Ribsml_uS5_D2-typ_fold_subgr"/>
</dbReference>
<dbReference type="SUPFAM" id="SSF55060">
    <property type="entry name" value="GHMP Kinase, C-terminal domain"/>
    <property type="match status" value="1"/>
</dbReference>
<name>A0A7R8VS39_TIMDO</name>
<dbReference type="InterPro" id="IPR006204">
    <property type="entry name" value="GHMP_kinase_N_dom"/>
</dbReference>
<sequence>MSKHISSELTSIEHFHQESPEGIHIQNLSQFFTDTFKCEPDFFTLVPGRVNLIGEHVDYCGYSVCPMAIKNSIILAVKTFPSDVIKIVNIDPNYGHSYKNNADQLRIEVKPGKAPAWYCYVLCGIKGVLEALPSGQKPVGLSFAVTGNVPQASGLSSSSALVCAAALATVYANKLDISRKSLANLCAKAEQYIGTQGGGMDQAIALLATTGSAKHIYFNPLRSEDVQLPDGCVFVIANSLSELNKAETHHYNTRVAECCLANQVMAKFRNVVGNDVNRFSELQEKLGVGLSEMIELAKQALHEKPYMKQEICTVLGLTESELNTKFVPQNIWQTNEFKLRDRALHVLQEAQRVDIFCGICREQMPAEKALKQLGKLMSKSHESLKTLYECSHPELDRLVALSDGIALGCRLTGAGWGGCVVALTTKDTVESYIKMLKERFYETNPTIKGKDLNMFVFATEPSGGAQIIVKHI</sequence>
<dbReference type="SUPFAM" id="SSF54211">
    <property type="entry name" value="Ribosomal protein S5 domain 2-like"/>
    <property type="match status" value="1"/>
</dbReference>
<dbReference type="PROSITE" id="PS00106">
    <property type="entry name" value="GALACTOKINASE"/>
    <property type="match status" value="1"/>
</dbReference>
<dbReference type="GO" id="GO:0004335">
    <property type="term" value="F:galactokinase activity"/>
    <property type="evidence" value="ECO:0007669"/>
    <property type="project" value="InterPro"/>
</dbReference>
<dbReference type="PIRSF" id="PIRSF000530">
    <property type="entry name" value="Galactokinase"/>
    <property type="match status" value="1"/>
</dbReference>
<evidence type="ECO:0000256" key="1">
    <source>
        <dbReference type="ARBA" id="ARBA00006566"/>
    </source>
</evidence>
<organism evidence="9">
    <name type="scientific">Timema douglasi</name>
    <name type="common">Walking stick</name>
    <dbReference type="NCBI Taxonomy" id="61478"/>
    <lineage>
        <taxon>Eukaryota</taxon>
        <taxon>Metazoa</taxon>
        <taxon>Ecdysozoa</taxon>
        <taxon>Arthropoda</taxon>
        <taxon>Hexapoda</taxon>
        <taxon>Insecta</taxon>
        <taxon>Pterygota</taxon>
        <taxon>Neoptera</taxon>
        <taxon>Polyneoptera</taxon>
        <taxon>Phasmatodea</taxon>
        <taxon>Timematodea</taxon>
        <taxon>Timematoidea</taxon>
        <taxon>Timematidae</taxon>
        <taxon>Timema</taxon>
    </lineage>
</organism>
<dbReference type="PRINTS" id="PR00473">
    <property type="entry name" value="GALCTOKINASE"/>
</dbReference>
<dbReference type="Pfam" id="PF08544">
    <property type="entry name" value="GHMP_kinases_C"/>
    <property type="match status" value="1"/>
</dbReference>
<dbReference type="InterPro" id="IPR019741">
    <property type="entry name" value="Galactokinase_CS"/>
</dbReference>
<accession>A0A7R8VS39</accession>
<dbReference type="PRINTS" id="PR00959">
    <property type="entry name" value="MEVGALKINASE"/>
</dbReference>
<protein>
    <recommendedName>
        <fullName evidence="10">Galactokinase</fullName>
    </recommendedName>
</protein>
<proteinExistence type="inferred from homology"/>
<dbReference type="NCBIfam" id="TIGR00131">
    <property type="entry name" value="gal_kin"/>
    <property type="match status" value="1"/>
</dbReference>
<feature type="domain" description="GHMP kinase C-terminal" evidence="7">
    <location>
        <begin position="368"/>
        <end position="441"/>
    </location>
</feature>
<dbReference type="PANTHER" id="PTHR10457:SF7">
    <property type="entry name" value="GALACTOKINASE-RELATED"/>
    <property type="match status" value="1"/>
</dbReference>
<evidence type="ECO:0000259" key="6">
    <source>
        <dbReference type="Pfam" id="PF00288"/>
    </source>
</evidence>
<evidence type="ECO:0000259" key="8">
    <source>
        <dbReference type="Pfam" id="PF10509"/>
    </source>
</evidence>
<feature type="domain" description="GHMP kinase N-terminal" evidence="6">
    <location>
        <begin position="125"/>
        <end position="207"/>
    </location>
</feature>
<dbReference type="EMBL" id="OA570775">
    <property type="protein sequence ID" value="CAD7203540.1"/>
    <property type="molecule type" value="Genomic_DNA"/>
</dbReference>
<dbReference type="Gene3D" id="1.20.1440.340">
    <property type="match status" value="1"/>
</dbReference>
<evidence type="ECO:0000256" key="5">
    <source>
        <dbReference type="ARBA" id="ARBA00022840"/>
    </source>
</evidence>
<keyword evidence="3" id="KW-0547">Nucleotide-binding</keyword>
<dbReference type="InterPro" id="IPR020568">
    <property type="entry name" value="Ribosomal_Su5_D2-typ_SF"/>
</dbReference>
<evidence type="ECO:0000259" key="7">
    <source>
        <dbReference type="Pfam" id="PF08544"/>
    </source>
</evidence>
<evidence type="ECO:0000256" key="2">
    <source>
        <dbReference type="ARBA" id="ARBA00022679"/>
    </source>
</evidence>
<dbReference type="AlphaFoldDB" id="A0A7R8VS39"/>
<dbReference type="GO" id="GO:0005829">
    <property type="term" value="C:cytosol"/>
    <property type="evidence" value="ECO:0007669"/>
    <property type="project" value="TreeGrafter"/>
</dbReference>
<evidence type="ECO:0000313" key="9">
    <source>
        <dbReference type="EMBL" id="CAD7203540.1"/>
    </source>
</evidence>
<dbReference type="Gene3D" id="3.30.70.3170">
    <property type="match status" value="1"/>
</dbReference>
<evidence type="ECO:0008006" key="10">
    <source>
        <dbReference type="Google" id="ProtNLM"/>
    </source>
</evidence>
<evidence type="ECO:0000256" key="4">
    <source>
        <dbReference type="ARBA" id="ARBA00022777"/>
    </source>
</evidence>
<dbReference type="Gene3D" id="3.30.230.10">
    <property type="match status" value="1"/>
</dbReference>
<dbReference type="PANTHER" id="PTHR10457">
    <property type="entry name" value="MEVALONATE KINASE/GALACTOKINASE"/>
    <property type="match status" value="1"/>
</dbReference>
<dbReference type="InterPro" id="IPR006206">
    <property type="entry name" value="Mevalonate/galactokinase"/>
</dbReference>
<dbReference type="InterPro" id="IPR006203">
    <property type="entry name" value="GHMP_knse_ATP-bd_CS"/>
</dbReference>
<dbReference type="InterPro" id="IPR000705">
    <property type="entry name" value="Galactokinase"/>
</dbReference>
<dbReference type="Pfam" id="PF10509">
    <property type="entry name" value="GalKase_gal_bdg"/>
    <property type="match status" value="1"/>
</dbReference>
<keyword evidence="4" id="KW-0418">Kinase</keyword>
<dbReference type="GO" id="GO:0006012">
    <property type="term" value="P:galactose metabolic process"/>
    <property type="evidence" value="ECO:0007669"/>
    <property type="project" value="InterPro"/>
</dbReference>